<dbReference type="Pfam" id="PF00672">
    <property type="entry name" value="HAMP"/>
    <property type="match status" value="1"/>
</dbReference>
<dbReference type="Proteomes" id="UP000078460">
    <property type="component" value="Unassembled WGS sequence"/>
</dbReference>
<keyword evidence="5" id="KW-0808">Transferase</keyword>
<evidence type="ECO:0000256" key="3">
    <source>
        <dbReference type="ARBA" id="ARBA00012438"/>
    </source>
</evidence>
<dbReference type="SMART" id="SM00388">
    <property type="entry name" value="HisKA"/>
    <property type="match status" value="1"/>
</dbReference>
<dbReference type="STRING" id="621456.BJP26_07095"/>
<keyword evidence="6" id="KW-0812">Transmembrane</keyword>
<comment type="caution">
    <text evidence="11">The sequence shown here is derived from an EMBL/GenBank/DDBJ whole genome shotgun (WGS) entry which is preliminary data.</text>
</comment>
<dbReference type="SUPFAM" id="SSF47384">
    <property type="entry name" value="Homodimeric domain of signal transducing histidine kinase"/>
    <property type="match status" value="1"/>
</dbReference>
<evidence type="ECO:0000256" key="10">
    <source>
        <dbReference type="ARBA" id="ARBA00023136"/>
    </source>
</evidence>
<dbReference type="GO" id="GO:0005886">
    <property type="term" value="C:plasma membrane"/>
    <property type="evidence" value="ECO:0007669"/>
    <property type="project" value="TreeGrafter"/>
</dbReference>
<dbReference type="InterPro" id="IPR036890">
    <property type="entry name" value="HATPase_C_sf"/>
</dbReference>
<dbReference type="PRINTS" id="PR00344">
    <property type="entry name" value="BCTRLSENSOR"/>
</dbReference>
<dbReference type="PROSITE" id="PS50109">
    <property type="entry name" value="HIS_KIN"/>
    <property type="match status" value="1"/>
</dbReference>
<evidence type="ECO:0000256" key="7">
    <source>
        <dbReference type="ARBA" id="ARBA00022777"/>
    </source>
</evidence>
<dbReference type="SMART" id="SM00304">
    <property type="entry name" value="HAMP"/>
    <property type="match status" value="1"/>
</dbReference>
<dbReference type="InterPro" id="IPR004358">
    <property type="entry name" value="Sig_transdc_His_kin-like_C"/>
</dbReference>
<keyword evidence="9" id="KW-0902">Two-component regulatory system</keyword>
<dbReference type="CDD" id="cd06225">
    <property type="entry name" value="HAMP"/>
    <property type="match status" value="1"/>
</dbReference>
<dbReference type="Gene3D" id="1.10.287.130">
    <property type="match status" value="1"/>
</dbReference>
<dbReference type="Pfam" id="PF02518">
    <property type="entry name" value="HATPase_c"/>
    <property type="match status" value="1"/>
</dbReference>
<sequence length="449" mass="48074">MPDRRRSAAYRIALTHSAAFALAIAILGVLVYFAADAAFRRQQDTALAEASADLVRQYHDEGAHELAEAVAHRGGENGVITFGYALFDKAGRRIVGDFDLALPPPGYADVPFHDPVEGDDDARVLTTRLPDGTYLVVGIDSQAVEQLDGVILSLFGGAFFLVLMIGAIAALVLGGYLHRRLEQVTATAEAIMAGDVRRRVPFSPRDDEFDRLAIILNRMLERIGRLLENLRQVSADVAHDLRTPLARLRGDLELALDTRDPDAQRAAIGKALRQSDALLALFGGILRIVEVDAGDIRQGFVRMDIGALAEDICDSYAPAVADGGRSLSCDIQGGLTIAGDRELLSQALINLLDNAQAHTPQGTHIRVIVVPEEEAAVAVSVIDNGPGVAEGDRERIVERFVRLDRTRSAAGHGLGLNLVEAIVRAHGGTLTIGDARPGLVVTLHLPCAA</sequence>
<dbReference type="SUPFAM" id="SSF158472">
    <property type="entry name" value="HAMP domain-like"/>
    <property type="match status" value="1"/>
</dbReference>
<dbReference type="SMART" id="SM00387">
    <property type="entry name" value="HATPase_c"/>
    <property type="match status" value="1"/>
</dbReference>
<keyword evidence="12" id="KW-1185">Reference proteome</keyword>
<dbReference type="InterPro" id="IPR036097">
    <property type="entry name" value="HisK_dim/P_sf"/>
</dbReference>
<dbReference type="EC" id="2.7.13.3" evidence="3"/>
<gene>
    <name evidence="11" type="ORF">AVM11_16975</name>
</gene>
<dbReference type="InterPro" id="IPR003594">
    <property type="entry name" value="HATPase_dom"/>
</dbReference>
<evidence type="ECO:0000256" key="1">
    <source>
        <dbReference type="ARBA" id="ARBA00000085"/>
    </source>
</evidence>
<evidence type="ECO:0000256" key="8">
    <source>
        <dbReference type="ARBA" id="ARBA00022989"/>
    </source>
</evidence>
<dbReference type="EMBL" id="LQCK02000015">
    <property type="protein sequence ID" value="KZB95176.1"/>
    <property type="molecule type" value="Genomic_DNA"/>
</dbReference>
<dbReference type="Pfam" id="PF00512">
    <property type="entry name" value="HisKA"/>
    <property type="match status" value="1"/>
</dbReference>
<organism evidence="11 12">
    <name type="scientific">Sphingomonas melonis TY</name>
    <dbReference type="NCBI Taxonomy" id="621456"/>
    <lineage>
        <taxon>Bacteria</taxon>
        <taxon>Pseudomonadati</taxon>
        <taxon>Pseudomonadota</taxon>
        <taxon>Alphaproteobacteria</taxon>
        <taxon>Sphingomonadales</taxon>
        <taxon>Sphingomonadaceae</taxon>
        <taxon>Sphingomonas</taxon>
    </lineage>
</organism>
<reference evidence="11" key="1">
    <citation type="submission" date="2016-03" db="EMBL/GenBank/DDBJ databases">
        <title>Sphingomonas melonis TY, whole genome shotgun sequencing.</title>
        <authorList>
            <person name="Wang H."/>
            <person name="Zhu P."/>
        </authorList>
    </citation>
    <scope>NUCLEOTIDE SEQUENCE [LARGE SCALE GENOMIC DNA]</scope>
    <source>
        <strain evidence="11">TY</strain>
    </source>
</reference>
<keyword evidence="10" id="KW-0472">Membrane</keyword>
<name>A0A175Y492_9SPHN</name>
<comment type="catalytic activity">
    <reaction evidence="1">
        <text>ATP + protein L-histidine = ADP + protein N-phospho-L-histidine.</text>
        <dbReference type="EC" id="2.7.13.3"/>
    </reaction>
</comment>
<dbReference type="InterPro" id="IPR003661">
    <property type="entry name" value="HisK_dim/P_dom"/>
</dbReference>
<protein>
    <recommendedName>
        <fullName evidence="3">histidine kinase</fullName>
        <ecNumber evidence="3">2.7.13.3</ecNumber>
    </recommendedName>
</protein>
<dbReference type="RefSeq" id="WP_017978513.1">
    <property type="nucleotide sequence ID" value="NZ_CP017578.1"/>
</dbReference>
<dbReference type="SUPFAM" id="SSF55874">
    <property type="entry name" value="ATPase domain of HSP90 chaperone/DNA topoisomerase II/histidine kinase"/>
    <property type="match status" value="1"/>
</dbReference>
<proteinExistence type="predicted"/>
<dbReference type="InterPro" id="IPR005467">
    <property type="entry name" value="His_kinase_dom"/>
</dbReference>
<dbReference type="InterPro" id="IPR050428">
    <property type="entry name" value="TCS_sensor_his_kinase"/>
</dbReference>
<dbReference type="GO" id="GO:0000155">
    <property type="term" value="F:phosphorelay sensor kinase activity"/>
    <property type="evidence" value="ECO:0007669"/>
    <property type="project" value="InterPro"/>
</dbReference>
<dbReference type="OrthoDB" id="9815202at2"/>
<keyword evidence="7 11" id="KW-0418">Kinase</keyword>
<dbReference type="Gene3D" id="3.30.565.10">
    <property type="entry name" value="Histidine kinase-like ATPase, C-terminal domain"/>
    <property type="match status" value="1"/>
</dbReference>
<evidence type="ECO:0000256" key="9">
    <source>
        <dbReference type="ARBA" id="ARBA00023012"/>
    </source>
</evidence>
<comment type="subcellular location">
    <subcellularLocation>
        <location evidence="2">Membrane</location>
    </subcellularLocation>
</comment>
<evidence type="ECO:0000313" key="11">
    <source>
        <dbReference type="EMBL" id="KZB95176.1"/>
    </source>
</evidence>
<dbReference type="PROSITE" id="PS50885">
    <property type="entry name" value="HAMP"/>
    <property type="match status" value="1"/>
</dbReference>
<keyword evidence="8" id="KW-1133">Transmembrane helix</keyword>
<dbReference type="PANTHER" id="PTHR45436">
    <property type="entry name" value="SENSOR HISTIDINE KINASE YKOH"/>
    <property type="match status" value="1"/>
</dbReference>
<dbReference type="KEGG" id="smy:BJP26_07095"/>
<evidence type="ECO:0000256" key="2">
    <source>
        <dbReference type="ARBA" id="ARBA00004370"/>
    </source>
</evidence>
<dbReference type="Gene3D" id="6.10.340.10">
    <property type="match status" value="1"/>
</dbReference>
<evidence type="ECO:0000256" key="6">
    <source>
        <dbReference type="ARBA" id="ARBA00022692"/>
    </source>
</evidence>
<dbReference type="CDD" id="cd00082">
    <property type="entry name" value="HisKA"/>
    <property type="match status" value="1"/>
</dbReference>
<dbReference type="AlphaFoldDB" id="A0A175Y492"/>
<dbReference type="InterPro" id="IPR003660">
    <property type="entry name" value="HAMP_dom"/>
</dbReference>
<dbReference type="PANTHER" id="PTHR45436:SF8">
    <property type="entry name" value="HISTIDINE KINASE"/>
    <property type="match status" value="1"/>
</dbReference>
<evidence type="ECO:0000256" key="5">
    <source>
        <dbReference type="ARBA" id="ARBA00022679"/>
    </source>
</evidence>
<dbReference type="GeneID" id="93799059"/>
<accession>A0A175Y492</accession>
<evidence type="ECO:0000313" key="12">
    <source>
        <dbReference type="Proteomes" id="UP000078460"/>
    </source>
</evidence>
<keyword evidence="4" id="KW-0597">Phosphoprotein</keyword>
<evidence type="ECO:0000256" key="4">
    <source>
        <dbReference type="ARBA" id="ARBA00022553"/>
    </source>
</evidence>